<feature type="region of interest" description="Disordered" evidence="2">
    <location>
        <begin position="371"/>
        <end position="397"/>
    </location>
</feature>
<gene>
    <name evidence="4" type="ORF">JAAARDRAFT_705148</name>
</gene>
<evidence type="ECO:0000313" key="5">
    <source>
        <dbReference type="Proteomes" id="UP000027265"/>
    </source>
</evidence>
<proteinExistence type="predicted"/>
<dbReference type="STRING" id="933084.A0A067Q3I3"/>
<evidence type="ECO:0000256" key="2">
    <source>
        <dbReference type="SAM" id="MobiDB-lite"/>
    </source>
</evidence>
<organism evidence="4 5">
    <name type="scientific">Jaapia argillacea MUCL 33604</name>
    <dbReference type="NCBI Taxonomy" id="933084"/>
    <lineage>
        <taxon>Eukaryota</taxon>
        <taxon>Fungi</taxon>
        <taxon>Dikarya</taxon>
        <taxon>Basidiomycota</taxon>
        <taxon>Agaricomycotina</taxon>
        <taxon>Agaricomycetes</taxon>
        <taxon>Agaricomycetidae</taxon>
        <taxon>Jaapiales</taxon>
        <taxon>Jaapiaceae</taxon>
        <taxon>Jaapia</taxon>
    </lineage>
</organism>
<dbReference type="PANTHER" id="PTHR47524:SF1">
    <property type="entry name" value="20S RRNA ACCUMULATION PROTEIN 4"/>
    <property type="match status" value="1"/>
</dbReference>
<sequence>MPSKVEDDWSDSDDDNLTEIETSVLLGVPDGPIDSPTDTLDAAVSRIGGLPALLPSPEPNISSSKCKNCDSPMELLVQMWCPFEDSPMDRALYVWACANGPCQRKEGSVRAWRGLRFNSEYAKQLEEKLARRREKEQARKVTENATSNPFSVPKIVAQNPFGLGSQVFGSASPVTKEAIDDGGDDGSADEDSSSEAEERSLITAMASATLETSPWSSAPSYRPLYLSTVSEYLPPPPKTKIPPGAQVVPSEADGGKDTTWVLEGYENSLEVDHVFERFTKRVGYEGEQCVRYELGGIPLPFASDMVFDILFPAPPKPAITTVSKADFIVTPPPAKRTYQPSSIPRCPHCHNPRVFECQLMPNIINIFKPLTPNGGKKQTDAERRREVERELKRKDGEGKRGMEWGTCLVFSCEKDCAGEGGAVESAGKDCWREELVMVQWDH</sequence>
<dbReference type="PANTHER" id="PTHR47524">
    <property type="entry name" value="20S RRNA ACCUMULATION PROTEIN 4"/>
    <property type="match status" value="1"/>
</dbReference>
<dbReference type="GO" id="GO:0005737">
    <property type="term" value="C:cytoplasm"/>
    <property type="evidence" value="ECO:0007669"/>
    <property type="project" value="InterPro"/>
</dbReference>
<evidence type="ECO:0000313" key="4">
    <source>
        <dbReference type="EMBL" id="KDQ61623.1"/>
    </source>
</evidence>
<dbReference type="AlphaFoldDB" id="A0A067Q3I3"/>
<reference evidence="5" key="1">
    <citation type="journal article" date="2014" name="Proc. Natl. Acad. Sci. U.S.A.">
        <title>Extensive sampling of basidiomycete genomes demonstrates inadequacy of the white-rot/brown-rot paradigm for wood decay fungi.</title>
        <authorList>
            <person name="Riley R."/>
            <person name="Salamov A.A."/>
            <person name="Brown D.W."/>
            <person name="Nagy L.G."/>
            <person name="Floudas D."/>
            <person name="Held B.W."/>
            <person name="Levasseur A."/>
            <person name="Lombard V."/>
            <person name="Morin E."/>
            <person name="Otillar R."/>
            <person name="Lindquist E.A."/>
            <person name="Sun H."/>
            <person name="LaButti K.M."/>
            <person name="Schmutz J."/>
            <person name="Jabbour D."/>
            <person name="Luo H."/>
            <person name="Baker S.E."/>
            <person name="Pisabarro A.G."/>
            <person name="Walton J.D."/>
            <person name="Blanchette R.A."/>
            <person name="Henrissat B."/>
            <person name="Martin F."/>
            <person name="Cullen D."/>
            <person name="Hibbett D.S."/>
            <person name="Grigoriev I.V."/>
        </authorList>
    </citation>
    <scope>NUCLEOTIDE SEQUENCE [LARGE SCALE GENOMIC DNA]</scope>
    <source>
        <strain evidence="5">MUCL 33604</strain>
    </source>
</reference>
<dbReference type="OrthoDB" id="443682at2759"/>
<dbReference type="FunCoup" id="A0A067Q3I3">
    <property type="interactions" value="442"/>
</dbReference>
<dbReference type="Pfam" id="PF04194">
    <property type="entry name" value="PDCD2_C"/>
    <property type="match status" value="1"/>
</dbReference>
<dbReference type="InterPro" id="IPR007320">
    <property type="entry name" value="PDCD2_C"/>
</dbReference>
<dbReference type="HOGENOM" id="CLU_031771_2_0_1"/>
<feature type="coiled-coil region" evidence="1">
    <location>
        <begin position="118"/>
        <end position="145"/>
    </location>
</feature>
<name>A0A067Q3I3_9AGAM</name>
<evidence type="ECO:0000259" key="3">
    <source>
        <dbReference type="Pfam" id="PF04194"/>
    </source>
</evidence>
<protein>
    <recommendedName>
        <fullName evidence="3">Programmed cell death protein 2 C-terminal domain-containing protein</fullName>
    </recommendedName>
</protein>
<feature type="compositionally biased region" description="Basic and acidic residues" evidence="2">
    <location>
        <begin position="377"/>
        <end position="397"/>
    </location>
</feature>
<feature type="domain" description="Programmed cell death protein 2 C-terminal" evidence="3">
    <location>
        <begin position="272"/>
        <end position="440"/>
    </location>
</feature>
<evidence type="ECO:0000256" key="1">
    <source>
        <dbReference type="SAM" id="Coils"/>
    </source>
</evidence>
<keyword evidence="5" id="KW-1185">Reference proteome</keyword>
<dbReference type="GO" id="GO:0030490">
    <property type="term" value="P:maturation of SSU-rRNA"/>
    <property type="evidence" value="ECO:0007669"/>
    <property type="project" value="TreeGrafter"/>
</dbReference>
<dbReference type="InParanoid" id="A0A067Q3I3"/>
<keyword evidence="1" id="KW-0175">Coiled coil</keyword>
<dbReference type="EMBL" id="KL197712">
    <property type="protein sequence ID" value="KDQ61623.1"/>
    <property type="molecule type" value="Genomic_DNA"/>
</dbReference>
<dbReference type="Proteomes" id="UP000027265">
    <property type="component" value="Unassembled WGS sequence"/>
</dbReference>
<feature type="region of interest" description="Disordered" evidence="2">
    <location>
        <begin position="175"/>
        <end position="199"/>
    </location>
</feature>
<accession>A0A067Q3I3</accession>
<feature type="compositionally biased region" description="Acidic residues" evidence="2">
    <location>
        <begin position="180"/>
        <end position="195"/>
    </location>
</feature>